<keyword evidence="3" id="KW-1185">Reference proteome</keyword>
<evidence type="ECO:0000313" key="2">
    <source>
        <dbReference type="EMBL" id="GAA2110505.1"/>
    </source>
</evidence>
<feature type="compositionally biased region" description="Basic and acidic residues" evidence="1">
    <location>
        <begin position="66"/>
        <end position="79"/>
    </location>
</feature>
<dbReference type="Pfam" id="PF21983">
    <property type="entry name" value="NikA-like"/>
    <property type="match status" value="1"/>
</dbReference>
<dbReference type="Proteomes" id="UP001500897">
    <property type="component" value="Unassembled WGS sequence"/>
</dbReference>
<reference evidence="3" key="1">
    <citation type="journal article" date="2019" name="Int. J. Syst. Evol. Microbiol.">
        <title>The Global Catalogue of Microorganisms (GCM) 10K type strain sequencing project: providing services to taxonomists for standard genome sequencing and annotation.</title>
        <authorList>
            <consortium name="The Broad Institute Genomics Platform"/>
            <consortium name="The Broad Institute Genome Sequencing Center for Infectious Disease"/>
            <person name="Wu L."/>
            <person name="Ma J."/>
        </authorList>
    </citation>
    <scope>NUCLEOTIDE SEQUENCE [LARGE SCALE GENOMIC DNA]</scope>
    <source>
        <strain evidence="3">JCM 14559</strain>
    </source>
</reference>
<evidence type="ECO:0000256" key="1">
    <source>
        <dbReference type="SAM" id="MobiDB-lite"/>
    </source>
</evidence>
<feature type="compositionally biased region" description="Basic residues" evidence="1">
    <location>
        <begin position="107"/>
        <end position="116"/>
    </location>
</feature>
<protein>
    <recommendedName>
        <fullName evidence="4">Mobilization protein MobC</fullName>
    </recommendedName>
</protein>
<evidence type="ECO:0000313" key="3">
    <source>
        <dbReference type="Proteomes" id="UP001500897"/>
    </source>
</evidence>
<proteinExistence type="predicted"/>
<evidence type="ECO:0008006" key="4">
    <source>
        <dbReference type="Google" id="ProtNLM"/>
    </source>
</evidence>
<organism evidence="2 3">
    <name type="scientific">Kitasatospora saccharophila</name>
    <dbReference type="NCBI Taxonomy" id="407973"/>
    <lineage>
        <taxon>Bacteria</taxon>
        <taxon>Bacillati</taxon>
        <taxon>Actinomycetota</taxon>
        <taxon>Actinomycetes</taxon>
        <taxon>Kitasatosporales</taxon>
        <taxon>Streptomycetaceae</taxon>
        <taxon>Kitasatospora</taxon>
    </lineage>
</organism>
<feature type="region of interest" description="Disordered" evidence="1">
    <location>
        <begin position="1"/>
        <end position="127"/>
    </location>
</feature>
<comment type="caution">
    <text evidence="2">The sequence shown here is derived from an EMBL/GenBank/DDBJ whole genome shotgun (WGS) entry which is preliminary data.</text>
</comment>
<dbReference type="EMBL" id="BAAANS010000039">
    <property type="protein sequence ID" value="GAA2110505.1"/>
    <property type="molecule type" value="Genomic_DNA"/>
</dbReference>
<name>A0ABN2XHN9_9ACTN</name>
<gene>
    <name evidence="2" type="ORF">GCM10009759_51830</name>
</gene>
<dbReference type="InterPro" id="IPR053842">
    <property type="entry name" value="NikA-like"/>
</dbReference>
<sequence>MNAVRRTLHSLLGKPVSSQDRTGVDRLPAPGGASECVRGPYGAPYADVPAQEGVDGPVLPRAAAPELHREGAAKQEKPTDTPSEPAADAADVLTPPVASPSASAARRAQRAPKRRRRDPDNPLPKKVGFRCTEAQKARIEQLAAAAELNVAAYLERRALADDFVGITTRDERLERAIVALDAARGQLAPVGNNANQIAYRLNAGIGVEPGPAAAVLDRALALVVEVRAAVAEVDSSAMRLAKAKHR</sequence>
<feature type="compositionally biased region" description="Low complexity" evidence="1">
    <location>
        <begin position="95"/>
        <end position="106"/>
    </location>
</feature>
<accession>A0ABN2XHN9</accession>